<evidence type="ECO:0000313" key="1">
    <source>
        <dbReference type="EMBL" id="GFZ21310.1"/>
    </source>
</evidence>
<reference evidence="1 2" key="1">
    <citation type="submission" date="2019-07" db="EMBL/GenBank/DDBJ databases">
        <title>De Novo Assembly of kiwifruit Actinidia rufa.</title>
        <authorList>
            <person name="Sugita-Konishi S."/>
            <person name="Sato K."/>
            <person name="Mori E."/>
            <person name="Abe Y."/>
            <person name="Kisaki G."/>
            <person name="Hamano K."/>
            <person name="Suezawa K."/>
            <person name="Otani M."/>
            <person name="Fukuda T."/>
            <person name="Manabe T."/>
            <person name="Gomi K."/>
            <person name="Tabuchi M."/>
            <person name="Akimitsu K."/>
            <person name="Kataoka I."/>
        </authorList>
    </citation>
    <scope>NUCLEOTIDE SEQUENCE [LARGE SCALE GENOMIC DNA]</scope>
    <source>
        <strain evidence="2">cv. Fuchu</strain>
    </source>
</reference>
<comment type="caution">
    <text evidence="1">The sequence shown here is derived from an EMBL/GenBank/DDBJ whole genome shotgun (WGS) entry which is preliminary data.</text>
</comment>
<evidence type="ECO:0000313" key="2">
    <source>
        <dbReference type="Proteomes" id="UP000585474"/>
    </source>
</evidence>
<proteinExistence type="predicted"/>
<accession>A0A7J0HDU9</accession>
<organism evidence="1 2">
    <name type="scientific">Actinidia rufa</name>
    <dbReference type="NCBI Taxonomy" id="165716"/>
    <lineage>
        <taxon>Eukaryota</taxon>
        <taxon>Viridiplantae</taxon>
        <taxon>Streptophyta</taxon>
        <taxon>Embryophyta</taxon>
        <taxon>Tracheophyta</taxon>
        <taxon>Spermatophyta</taxon>
        <taxon>Magnoliopsida</taxon>
        <taxon>eudicotyledons</taxon>
        <taxon>Gunneridae</taxon>
        <taxon>Pentapetalae</taxon>
        <taxon>asterids</taxon>
        <taxon>Ericales</taxon>
        <taxon>Actinidiaceae</taxon>
        <taxon>Actinidia</taxon>
    </lineage>
</organism>
<evidence type="ECO:0008006" key="3">
    <source>
        <dbReference type="Google" id="ProtNLM"/>
    </source>
</evidence>
<protein>
    <recommendedName>
        <fullName evidence="3">Retrotransposon gag domain-containing protein</fullName>
    </recommendedName>
</protein>
<dbReference type="Proteomes" id="UP000585474">
    <property type="component" value="Unassembled WGS sequence"/>
</dbReference>
<dbReference type="OrthoDB" id="912717at2759"/>
<keyword evidence="2" id="KW-1185">Reference proteome</keyword>
<name>A0A7J0HDU9_9ERIC</name>
<dbReference type="AlphaFoldDB" id="A0A7J0HDU9"/>
<sequence>MAYVRDSDALKQMQSRSGAIPECGTVCTVNKKASLDSERAIMIGKNSVENRKISLIKKAITSSAHGLDISHKVKVHEPKSFGGARSAKELENFLRDMEQYFKVARISNDEKVLITSMYLSRDAKLWQRTRTSDETRPVIETWSILKKELNNHFLPCNSSWVARESLRGLRHIDSNWAQLELHCVGVKDLSSTIATADGFLYYKLGNPSTSEFMENKPIGKMGKSMVRKFIPKANDS</sequence>
<dbReference type="EMBL" id="BJWL01000029">
    <property type="protein sequence ID" value="GFZ21310.1"/>
    <property type="molecule type" value="Genomic_DNA"/>
</dbReference>
<gene>
    <name evidence="1" type="ORF">Acr_29g0004720</name>
</gene>